<dbReference type="Proteomes" id="UP000887159">
    <property type="component" value="Unassembled WGS sequence"/>
</dbReference>
<keyword evidence="3" id="KW-1185">Reference proteome</keyword>
<organism evidence="2 3">
    <name type="scientific">Trichonephila clavipes</name>
    <name type="common">Golden silk orbweaver</name>
    <name type="synonym">Nephila clavipes</name>
    <dbReference type="NCBI Taxonomy" id="2585209"/>
    <lineage>
        <taxon>Eukaryota</taxon>
        <taxon>Metazoa</taxon>
        <taxon>Ecdysozoa</taxon>
        <taxon>Arthropoda</taxon>
        <taxon>Chelicerata</taxon>
        <taxon>Arachnida</taxon>
        <taxon>Araneae</taxon>
        <taxon>Araneomorphae</taxon>
        <taxon>Entelegynae</taxon>
        <taxon>Araneoidea</taxon>
        <taxon>Nephilidae</taxon>
        <taxon>Trichonephila</taxon>
    </lineage>
</organism>
<protein>
    <submittedName>
        <fullName evidence="2">Uncharacterized protein</fullName>
    </submittedName>
</protein>
<evidence type="ECO:0000256" key="1">
    <source>
        <dbReference type="SAM" id="MobiDB-lite"/>
    </source>
</evidence>
<name>A0A8X6V8P6_TRICX</name>
<gene>
    <name evidence="2" type="ORF">TNCV_556591</name>
</gene>
<sequence>MSTGGFLRDLTRIKGSFPLFLEKLNTQQTFPGHEKSDKGPSLFLSNVSRGLDHSQVRDRLMDTWRPNQKKQRR</sequence>
<evidence type="ECO:0000313" key="3">
    <source>
        <dbReference type="Proteomes" id="UP000887159"/>
    </source>
</evidence>
<comment type="caution">
    <text evidence="2">The sequence shown here is derived from an EMBL/GenBank/DDBJ whole genome shotgun (WGS) entry which is preliminary data.</text>
</comment>
<evidence type="ECO:0000313" key="2">
    <source>
        <dbReference type="EMBL" id="GFX97169.1"/>
    </source>
</evidence>
<feature type="compositionally biased region" description="Basic and acidic residues" evidence="1">
    <location>
        <begin position="50"/>
        <end position="62"/>
    </location>
</feature>
<accession>A0A8X6V8P6</accession>
<dbReference type="AlphaFoldDB" id="A0A8X6V8P6"/>
<feature type="region of interest" description="Disordered" evidence="1">
    <location>
        <begin position="28"/>
        <end position="73"/>
    </location>
</feature>
<reference evidence="2" key="1">
    <citation type="submission" date="2020-08" db="EMBL/GenBank/DDBJ databases">
        <title>Multicomponent nature underlies the extraordinary mechanical properties of spider dragline silk.</title>
        <authorList>
            <person name="Kono N."/>
            <person name="Nakamura H."/>
            <person name="Mori M."/>
            <person name="Yoshida Y."/>
            <person name="Ohtoshi R."/>
            <person name="Malay A.D."/>
            <person name="Moran D.A.P."/>
            <person name="Tomita M."/>
            <person name="Numata K."/>
            <person name="Arakawa K."/>
        </authorList>
    </citation>
    <scope>NUCLEOTIDE SEQUENCE</scope>
</reference>
<proteinExistence type="predicted"/>
<dbReference type="EMBL" id="BMAU01021196">
    <property type="protein sequence ID" value="GFX97169.1"/>
    <property type="molecule type" value="Genomic_DNA"/>
</dbReference>